<evidence type="ECO:0000313" key="3">
    <source>
        <dbReference type="Proteomes" id="UP000198588"/>
    </source>
</evidence>
<proteinExistence type="predicted"/>
<name>A0A1G5Z4B1_9HYPH</name>
<keyword evidence="1" id="KW-0732">Signal</keyword>
<dbReference type="AlphaFoldDB" id="A0A1G5Z4B1"/>
<dbReference type="EMBL" id="FMXM01000013">
    <property type="protein sequence ID" value="SDA89544.1"/>
    <property type="molecule type" value="Genomic_DNA"/>
</dbReference>
<feature type="signal peptide" evidence="1">
    <location>
        <begin position="1"/>
        <end position="21"/>
    </location>
</feature>
<reference evidence="2 3" key="1">
    <citation type="submission" date="2016-10" db="EMBL/GenBank/DDBJ databases">
        <authorList>
            <person name="de Groot N.N."/>
        </authorList>
    </citation>
    <scope>NUCLEOTIDE SEQUENCE [LARGE SCALE GENOMIC DNA]</scope>
    <source>
        <strain evidence="2 3">CGMCC 1.12097</strain>
    </source>
</reference>
<protein>
    <submittedName>
        <fullName evidence="2">Uncharacterized protein</fullName>
    </submittedName>
</protein>
<accession>A0A1G5Z4B1</accession>
<feature type="chain" id="PRO_5011792238" evidence="1">
    <location>
        <begin position="22"/>
        <end position="167"/>
    </location>
</feature>
<gene>
    <name evidence="2" type="ORF">SAMN02927914_04231</name>
</gene>
<organism evidence="2 3">
    <name type="scientific">Mesorhizobium qingshengii</name>
    <dbReference type="NCBI Taxonomy" id="1165689"/>
    <lineage>
        <taxon>Bacteria</taxon>
        <taxon>Pseudomonadati</taxon>
        <taxon>Pseudomonadota</taxon>
        <taxon>Alphaproteobacteria</taxon>
        <taxon>Hyphomicrobiales</taxon>
        <taxon>Phyllobacteriaceae</taxon>
        <taxon>Mesorhizobium</taxon>
    </lineage>
</organism>
<dbReference type="Proteomes" id="UP000198588">
    <property type="component" value="Unassembled WGS sequence"/>
</dbReference>
<evidence type="ECO:0000256" key="1">
    <source>
        <dbReference type="SAM" id="SignalP"/>
    </source>
</evidence>
<evidence type="ECO:0000313" key="2">
    <source>
        <dbReference type="EMBL" id="SDA89544.1"/>
    </source>
</evidence>
<sequence>MTRLFGLLATAMLCMAVPAQASDGSFLKSFAGSWVGKGTVKVDADSQPIKINCKFASDATESSLSLDGKCTGYVVFSRAIGADVKTDGKTYAGTYTGSSTGPAGLSGNRSGNALVLGIHWAKEVNGDRAAQLKLEKVGDNGMRLTTIDKDPATGKNITISEIDLNRK</sequence>
<dbReference type="OrthoDB" id="7889051at2"/>